<proteinExistence type="predicted"/>
<dbReference type="EMBL" id="QGKV02001556">
    <property type="protein sequence ID" value="KAF3520428.1"/>
    <property type="molecule type" value="Genomic_DNA"/>
</dbReference>
<protein>
    <submittedName>
        <fullName evidence="1">Uncharacterized protein</fullName>
    </submittedName>
</protein>
<keyword evidence="2" id="KW-1185">Reference proteome</keyword>
<name>A0ABQ7B2F9_BRACR</name>
<accession>A0ABQ7B2F9</accession>
<reference evidence="1 2" key="1">
    <citation type="journal article" date="2020" name="BMC Genomics">
        <title>Intraspecific diversification of the crop wild relative Brassica cretica Lam. using demographic model selection.</title>
        <authorList>
            <person name="Kioukis A."/>
            <person name="Michalopoulou V.A."/>
            <person name="Briers L."/>
            <person name="Pirintsos S."/>
            <person name="Studholme D.J."/>
            <person name="Pavlidis P."/>
            <person name="Sarris P.F."/>
        </authorList>
    </citation>
    <scope>NUCLEOTIDE SEQUENCE [LARGE SCALE GENOMIC DNA]</scope>
    <source>
        <strain evidence="2">cv. PFS-1207/04</strain>
    </source>
</reference>
<sequence length="93" mass="10924">MRRLTRVKAERQMLPRPTLLMIRLGFMRRLLSLKTTARIIRRMWTLQGRLLAMTAPRKSSPKMLRSDVFVFLKLQTLSSILYFDLAQSGILFA</sequence>
<evidence type="ECO:0000313" key="2">
    <source>
        <dbReference type="Proteomes" id="UP000266723"/>
    </source>
</evidence>
<gene>
    <name evidence="1" type="ORF">DY000_02059907</name>
</gene>
<comment type="caution">
    <text evidence="1">The sequence shown here is derived from an EMBL/GenBank/DDBJ whole genome shotgun (WGS) entry which is preliminary data.</text>
</comment>
<organism evidence="1 2">
    <name type="scientific">Brassica cretica</name>
    <name type="common">Mustard</name>
    <dbReference type="NCBI Taxonomy" id="69181"/>
    <lineage>
        <taxon>Eukaryota</taxon>
        <taxon>Viridiplantae</taxon>
        <taxon>Streptophyta</taxon>
        <taxon>Embryophyta</taxon>
        <taxon>Tracheophyta</taxon>
        <taxon>Spermatophyta</taxon>
        <taxon>Magnoliopsida</taxon>
        <taxon>eudicotyledons</taxon>
        <taxon>Gunneridae</taxon>
        <taxon>Pentapetalae</taxon>
        <taxon>rosids</taxon>
        <taxon>malvids</taxon>
        <taxon>Brassicales</taxon>
        <taxon>Brassicaceae</taxon>
        <taxon>Brassiceae</taxon>
        <taxon>Brassica</taxon>
    </lineage>
</organism>
<dbReference type="Proteomes" id="UP000266723">
    <property type="component" value="Unassembled WGS sequence"/>
</dbReference>
<evidence type="ECO:0000313" key="1">
    <source>
        <dbReference type="EMBL" id="KAF3520428.1"/>
    </source>
</evidence>